<protein>
    <submittedName>
        <fullName evidence="11">Rhomboid family intramembrane serine protease</fullName>
    </submittedName>
</protein>
<dbReference type="EMBL" id="JAAGUX010000095">
    <property type="protein sequence ID" value="NEW59397.1"/>
    <property type="molecule type" value="Genomic_DNA"/>
</dbReference>
<keyword evidence="5" id="KW-0378">Hydrolase</keyword>
<reference evidence="13 14" key="1">
    <citation type="submission" date="2020-01" db="EMBL/GenBank/DDBJ databases">
        <title>Genetics and antimicrobial susceptibilities of Nocardia species isolated from the soil; a comparison with species isolated from humans.</title>
        <authorList>
            <person name="Carrasco G."/>
            <person name="Monzon S."/>
            <person name="Sansegundo M."/>
            <person name="Garcia E."/>
            <person name="Garrido N."/>
            <person name="Medina M.J."/>
            <person name="Villalon P."/>
            <person name="Ramirez-Arocha A.C."/>
            <person name="Jimenez P."/>
            <person name="Cuesta I."/>
            <person name="Valdezate S."/>
        </authorList>
    </citation>
    <scope>NUCLEOTIDE SEQUENCE [LARGE SCALE GENOMIC DNA]</scope>
    <source>
        <strain evidence="11 13">CNM20110639</strain>
        <strain evidence="12 14">CNM20110649</strain>
    </source>
</reference>
<dbReference type="SUPFAM" id="SSF144091">
    <property type="entry name" value="Rhomboid-like"/>
    <property type="match status" value="1"/>
</dbReference>
<evidence type="ECO:0000256" key="4">
    <source>
        <dbReference type="ARBA" id="ARBA00022692"/>
    </source>
</evidence>
<evidence type="ECO:0000313" key="14">
    <source>
        <dbReference type="Proteomes" id="UP000470876"/>
    </source>
</evidence>
<feature type="transmembrane region" description="Helical" evidence="9">
    <location>
        <begin position="137"/>
        <end position="154"/>
    </location>
</feature>
<evidence type="ECO:0000256" key="2">
    <source>
        <dbReference type="ARBA" id="ARBA00009045"/>
    </source>
</evidence>
<keyword evidence="4 9" id="KW-0812">Transmembrane</keyword>
<feature type="compositionally biased region" description="Pro residues" evidence="8">
    <location>
        <begin position="26"/>
        <end position="47"/>
    </location>
</feature>
<dbReference type="PANTHER" id="PTHR43066">
    <property type="entry name" value="RHOMBOID-RELATED PROTEIN"/>
    <property type="match status" value="1"/>
</dbReference>
<name>A0A6P1DDJ5_9NOCA</name>
<dbReference type="EMBL" id="JAAGUZ010000062">
    <property type="protein sequence ID" value="NEW46870.1"/>
    <property type="molecule type" value="Genomic_DNA"/>
</dbReference>
<dbReference type="GO" id="GO:0016020">
    <property type="term" value="C:membrane"/>
    <property type="evidence" value="ECO:0007669"/>
    <property type="project" value="UniProtKB-SubCell"/>
</dbReference>
<feature type="transmembrane region" description="Helical" evidence="9">
    <location>
        <begin position="111"/>
        <end position="130"/>
    </location>
</feature>
<dbReference type="RefSeq" id="WP_163829871.1">
    <property type="nucleotide sequence ID" value="NZ_JAAGUX010000095.1"/>
</dbReference>
<dbReference type="InterPro" id="IPR022764">
    <property type="entry name" value="Peptidase_S54_rhomboid_dom"/>
</dbReference>
<comment type="subcellular location">
    <subcellularLocation>
        <location evidence="1">Membrane</location>
        <topology evidence="1">Multi-pass membrane protein</topology>
    </subcellularLocation>
</comment>
<proteinExistence type="inferred from homology"/>
<evidence type="ECO:0000256" key="7">
    <source>
        <dbReference type="ARBA" id="ARBA00023136"/>
    </source>
</evidence>
<keyword evidence="7 9" id="KW-0472">Membrane</keyword>
<evidence type="ECO:0000313" key="12">
    <source>
        <dbReference type="EMBL" id="NEW59397.1"/>
    </source>
</evidence>
<comment type="caution">
    <text evidence="11">The sequence shown here is derived from an EMBL/GenBank/DDBJ whole genome shotgun (WGS) entry which is preliminary data.</text>
</comment>
<keyword evidence="3 11" id="KW-0645">Protease</keyword>
<keyword evidence="14" id="KW-1185">Reference proteome</keyword>
<feature type="region of interest" description="Disordered" evidence="8">
    <location>
        <begin position="23"/>
        <end position="51"/>
    </location>
</feature>
<dbReference type="Proteomes" id="UP000470876">
    <property type="component" value="Unassembled WGS sequence"/>
</dbReference>
<evidence type="ECO:0000313" key="13">
    <source>
        <dbReference type="Proteomes" id="UP000468928"/>
    </source>
</evidence>
<evidence type="ECO:0000259" key="10">
    <source>
        <dbReference type="Pfam" id="PF01694"/>
    </source>
</evidence>
<dbReference type="Gene3D" id="1.20.1540.10">
    <property type="entry name" value="Rhomboid-like"/>
    <property type="match status" value="1"/>
</dbReference>
<evidence type="ECO:0000313" key="11">
    <source>
        <dbReference type="EMBL" id="NEW46870.1"/>
    </source>
</evidence>
<evidence type="ECO:0000256" key="9">
    <source>
        <dbReference type="SAM" id="Phobius"/>
    </source>
</evidence>
<dbReference type="AlphaFoldDB" id="A0A6P1DDJ5"/>
<evidence type="ECO:0000256" key="3">
    <source>
        <dbReference type="ARBA" id="ARBA00022670"/>
    </source>
</evidence>
<dbReference type="PANTHER" id="PTHR43066:SF1">
    <property type="entry name" value="RHOMBOID PROTEIN 2"/>
    <property type="match status" value="1"/>
</dbReference>
<feature type="transmembrane region" description="Helical" evidence="9">
    <location>
        <begin position="188"/>
        <end position="206"/>
    </location>
</feature>
<accession>A0A6P1DDJ5</accession>
<dbReference type="GO" id="GO:0006508">
    <property type="term" value="P:proteolysis"/>
    <property type="evidence" value="ECO:0007669"/>
    <property type="project" value="UniProtKB-KW"/>
</dbReference>
<feature type="transmembrane region" description="Helical" evidence="9">
    <location>
        <begin position="160"/>
        <end position="181"/>
    </location>
</feature>
<keyword evidence="6 9" id="KW-1133">Transmembrane helix</keyword>
<evidence type="ECO:0000256" key="1">
    <source>
        <dbReference type="ARBA" id="ARBA00004141"/>
    </source>
</evidence>
<feature type="domain" description="Peptidase S54 rhomboid" evidence="10">
    <location>
        <begin position="101"/>
        <end position="232"/>
    </location>
</feature>
<comment type="similarity">
    <text evidence="2">Belongs to the peptidase S54 family.</text>
</comment>
<evidence type="ECO:0000256" key="6">
    <source>
        <dbReference type="ARBA" id="ARBA00022989"/>
    </source>
</evidence>
<gene>
    <name evidence="11" type="ORF">GV789_20800</name>
    <name evidence="12" type="ORF">GV794_27750</name>
</gene>
<evidence type="ECO:0000256" key="5">
    <source>
        <dbReference type="ARBA" id="ARBA00022801"/>
    </source>
</evidence>
<dbReference type="GO" id="GO:0004252">
    <property type="term" value="F:serine-type endopeptidase activity"/>
    <property type="evidence" value="ECO:0007669"/>
    <property type="project" value="InterPro"/>
</dbReference>
<organism evidence="11 13">
    <name type="scientific">Nocardia cyriacigeorgica</name>
    <dbReference type="NCBI Taxonomy" id="135487"/>
    <lineage>
        <taxon>Bacteria</taxon>
        <taxon>Bacillati</taxon>
        <taxon>Actinomycetota</taxon>
        <taxon>Actinomycetes</taxon>
        <taxon>Mycobacteriales</taxon>
        <taxon>Nocardiaceae</taxon>
        <taxon>Nocardia</taxon>
    </lineage>
</organism>
<dbReference type="InterPro" id="IPR035952">
    <property type="entry name" value="Rhomboid-like_sf"/>
</dbReference>
<sequence>MAVTGGTGIGASFDPERIAALRAQQPLPPVPGAPPPQLGSSPTPPGKPGFTGAREVWARAAALVLGFVALLYAIEGFDAVSSVELDQAGIEPRQLDGLTGILWAPMLHGGWAHLIGNTLPVLVLGFLALVSGIGRGLAATAIIWAVAGVGTWLIGGSGTVHLGASALVFGWLTFIILRGWFGRHVGQIVIGLIVLAVYGSLLWGVLPGQPGISWQGHLFGAVGGVLAAWMLSGDERERHRAALPASGFGPAGTPGRG</sequence>
<dbReference type="Proteomes" id="UP000468928">
    <property type="component" value="Unassembled WGS sequence"/>
</dbReference>
<evidence type="ECO:0000256" key="8">
    <source>
        <dbReference type="SAM" id="MobiDB-lite"/>
    </source>
</evidence>
<feature type="transmembrane region" description="Helical" evidence="9">
    <location>
        <begin position="56"/>
        <end position="74"/>
    </location>
</feature>
<dbReference type="Pfam" id="PF01694">
    <property type="entry name" value="Rhomboid"/>
    <property type="match status" value="1"/>
</dbReference>
<feature type="transmembrane region" description="Helical" evidence="9">
    <location>
        <begin position="212"/>
        <end position="231"/>
    </location>
</feature>